<dbReference type="AlphaFoldDB" id="A0A834TKA2"/>
<keyword evidence="3" id="KW-1185">Reference proteome</keyword>
<comment type="caution">
    <text evidence="2">The sequence shown here is derived from an EMBL/GenBank/DDBJ whole genome shotgun (WGS) entry which is preliminary data.</text>
</comment>
<protein>
    <submittedName>
        <fullName evidence="2">UBN2_3 domain-containing protein</fullName>
    </submittedName>
</protein>
<feature type="region of interest" description="Disordered" evidence="1">
    <location>
        <begin position="111"/>
        <end position="149"/>
    </location>
</feature>
<dbReference type="Proteomes" id="UP000634136">
    <property type="component" value="Unassembled WGS sequence"/>
</dbReference>
<reference evidence="2" key="1">
    <citation type="submission" date="2020-09" db="EMBL/GenBank/DDBJ databases">
        <title>Genome-Enabled Discovery of Anthraquinone Biosynthesis in Senna tora.</title>
        <authorList>
            <person name="Kang S.-H."/>
            <person name="Pandey R.P."/>
            <person name="Lee C.-M."/>
            <person name="Sim J.-S."/>
            <person name="Jeong J.-T."/>
            <person name="Choi B.-S."/>
            <person name="Jung M."/>
            <person name="Ginzburg D."/>
            <person name="Zhao K."/>
            <person name="Won S.Y."/>
            <person name="Oh T.-J."/>
            <person name="Yu Y."/>
            <person name="Kim N.-H."/>
            <person name="Lee O.R."/>
            <person name="Lee T.-H."/>
            <person name="Bashyal P."/>
            <person name="Kim T.-S."/>
            <person name="Lee W.-H."/>
            <person name="Kawkins C."/>
            <person name="Kim C.-K."/>
            <person name="Kim J.S."/>
            <person name="Ahn B.O."/>
            <person name="Rhee S.Y."/>
            <person name="Sohng J.K."/>
        </authorList>
    </citation>
    <scope>NUCLEOTIDE SEQUENCE</scope>
    <source>
        <tissue evidence="2">Leaf</tissue>
    </source>
</reference>
<organism evidence="2 3">
    <name type="scientific">Senna tora</name>
    <dbReference type="NCBI Taxonomy" id="362788"/>
    <lineage>
        <taxon>Eukaryota</taxon>
        <taxon>Viridiplantae</taxon>
        <taxon>Streptophyta</taxon>
        <taxon>Embryophyta</taxon>
        <taxon>Tracheophyta</taxon>
        <taxon>Spermatophyta</taxon>
        <taxon>Magnoliopsida</taxon>
        <taxon>eudicotyledons</taxon>
        <taxon>Gunneridae</taxon>
        <taxon>Pentapetalae</taxon>
        <taxon>rosids</taxon>
        <taxon>fabids</taxon>
        <taxon>Fabales</taxon>
        <taxon>Fabaceae</taxon>
        <taxon>Caesalpinioideae</taxon>
        <taxon>Cassia clade</taxon>
        <taxon>Senna</taxon>
    </lineage>
</organism>
<gene>
    <name evidence="2" type="ORF">G2W53_021897</name>
</gene>
<evidence type="ECO:0000256" key="1">
    <source>
        <dbReference type="SAM" id="MobiDB-lite"/>
    </source>
</evidence>
<evidence type="ECO:0000313" key="2">
    <source>
        <dbReference type="EMBL" id="KAF7823753.1"/>
    </source>
</evidence>
<feature type="compositionally biased region" description="Basic residues" evidence="1">
    <location>
        <begin position="112"/>
        <end position="121"/>
    </location>
</feature>
<dbReference type="PANTHER" id="PTHR34222:SF98">
    <property type="match status" value="1"/>
</dbReference>
<accession>A0A834TKA2</accession>
<dbReference type="EMBL" id="JAAIUW010000007">
    <property type="protein sequence ID" value="KAF7823753.1"/>
    <property type="molecule type" value="Genomic_DNA"/>
</dbReference>
<sequence>MCRLRCSEDAVLFQKMIEKERVYEFLAGLNTDYDQVRVQILGISPFPSVEDAFSIVLQEESRRGVMLYQAPVGKSGLAVSLEQAKNSTIDKNHLKCDYCGKPRHTKETCWKLHGRPNRGRTGKNVSTSKSQAHIVDSGETSKDADSGTSLSSDEIQHLWRLLTKLDSPTDLQTGKKIGSGRFHDGLYMMDSVQSSGQALLGVNKNVYQEIIQWHRRLALLASNSAIKPALRKL</sequence>
<evidence type="ECO:0000313" key="3">
    <source>
        <dbReference type="Proteomes" id="UP000634136"/>
    </source>
</evidence>
<dbReference type="PANTHER" id="PTHR34222">
    <property type="entry name" value="GAG_PRE-INTEGRS DOMAIN-CONTAINING PROTEIN"/>
    <property type="match status" value="1"/>
</dbReference>
<dbReference type="OrthoDB" id="1724808at2759"/>
<proteinExistence type="predicted"/>
<name>A0A834TKA2_9FABA</name>